<name>A0A0D3R0X8_9RHAB</name>
<keyword evidence="1" id="KW-0812">Transmembrane</keyword>
<keyword evidence="1" id="KW-0472">Membrane</keyword>
<keyword evidence="1" id="KW-1133">Transmembrane helix</keyword>
<organism evidence="2 3">
    <name type="scientific">La Joya virus</name>
    <dbReference type="NCBI Taxonomy" id="1272946"/>
    <lineage>
        <taxon>Viruses</taxon>
        <taxon>Riboviria</taxon>
        <taxon>Orthornavirae</taxon>
        <taxon>Negarnaviricota</taxon>
        <taxon>Haploviricotina</taxon>
        <taxon>Monjiviricetes</taxon>
        <taxon>Mononegavirales</taxon>
        <taxon>Rhabdoviridae</taxon>
        <taxon>Alpharhabdovirinae</taxon>
        <taxon>Hapavirus</taxon>
        <taxon>Hapavirus lajoya</taxon>
    </lineage>
</organism>
<dbReference type="EMBL" id="KM204986">
    <property type="protein sequence ID" value="AJR28309.1"/>
    <property type="molecule type" value="Viral_cRNA"/>
</dbReference>
<evidence type="ECO:0000313" key="2">
    <source>
        <dbReference type="EMBL" id="AJR28309.1"/>
    </source>
</evidence>
<accession>A0A0D3R0X8</accession>
<dbReference type="KEGG" id="vg:37627511"/>
<dbReference type="Proteomes" id="UP000157362">
    <property type="component" value="Segment"/>
</dbReference>
<evidence type="ECO:0000256" key="1">
    <source>
        <dbReference type="SAM" id="Phobius"/>
    </source>
</evidence>
<protein>
    <submittedName>
        <fullName evidence="2">Uncharacterized protein</fullName>
    </submittedName>
</protein>
<feature type="transmembrane region" description="Helical" evidence="1">
    <location>
        <begin position="38"/>
        <end position="59"/>
    </location>
</feature>
<reference evidence="2 3" key="1">
    <citation type="journal article" date="2015" name="PLoS Pathog.">
        <title>Evolution of genome size and complexity in the rhabdoviridae.</title>
        <authorList>
            <person name="Walker P.J."/>
            <person name="Firth C."/>
            <person name="Widen S.G."/>
            <person name="Blasdell K.R."/>
            <person name="Guzman H."/>
            <person name="Wood T.G."/>
            <person name="Paradkar P.N."/>
            <person name="Holmes E.C."/>
            <person name="Tesh R.B."/>
            <person name="Vasilakis N."/>
        </authorList>
    </citation>
    <scope>NUCLEOTIDE SEQUENCE [LARGE SCALE GENOMIC DNA]</scope>
    <source>
        <strain evidence="2">J-134</strain>
    </source>
</reference>
<keyword evidence="3" id="KW-1185">Reference proteome</keyword>
<evidence type="ECO:0000313" key="3">
    <source>
        <dbReference type="Proteomes" id="UP000157362"/>
    </source>
</evidence>
<dbReference type="GeneID" id="37627511"/>
<feature type="transmembrane region" description="Helical" evidence="1">
    <location>
        <begin position="6"/>
        <end position="26"/>
    </location>
</feature>
<sequence length="69" mass="7887">MKIVCSLHQWSVMLMSYLPLSLIYPIQGTPIIFRFLRVILGNLMILITISLSNLTAHYATMVVVDLEHI</sequence>
<dbReference type="RefSeq" id="YP_009362179.1">
    <property type="nucleotide sequence ID" value="NC_034537.1"/>
</dbReference>
<proteinExistence type="predicted"/>